<feature type="region of interest" description="Disordered" evidence="8">
    <location>
        <begin position="184"/>
        <end position="203"/>
    </location>
</feature>
<dbReference type="PANTHER" id="PTHR31313">
    <property type="entry name" value="TY1 ENHANCER ACTIVATOR"/>
    <property type="match status" value="1"/>
</dbReference>
<dbReference type="PROSITE" id="PS00463">
    <property type="entry name" value="ZN2_CY6_FUNGAL_1"/>
    <property type="match status" value="1"/>
</dbReference>
<dbReference type="Gene3D" id="4.10.240.10">
    <property type="entry name" value="Zn(2)-C6 fungal-type DNA-binding domain"/>
    <property type="match status" value="1"/>
</dbReference>
<proteinExistence type="predicted"/>
<dbReference type="PANTHER" id="PTHR31313:SF77">
    <property type="entry name" value="ZN(II)2CYS6 TRANSCRIPTION FACTOR (EUROFUNG)"/>
    <property type="match status" value="1"/>
</dbReference>
<keyword evidence="5" id="KW-0238">DNA-binding</keyword>
<keyword evidence="11" id="KW-1185">Reference proteome</keyword>
<keyword evidence="2" id="KW-0479">Metal-binding</keyword>
<comment type="caution">
    <text evidence="10">The sequence shown here is derived from an EMBL/GenBank/DDBJ whole genome shotgun (WGS) entry which is preliminary data.</text>
</comment>
<reference evidence="10 11" key="1">
    <citation type="submission" date="2024-07" db="EMBL/GenBank/DDBJ databases">
        <title>Section-level genome sequencing and comparative genomics of Aspergillus sections Usti and Cavernicolus.</title>
        <authorList>
            <consortium name="Lawrence Berkeley National Laboratory"/>
            <person name="Nybo J.L."/>
            <person name="Vesth T.C."/>
            <person name="Theobald S."/>
            <person name="Frisvad J.C."/>
            <person name="Larsen T.O."/>
            <person name="Kjaerboelling I."/>
            <person name="Rothschild-Mancinelli K."/>
            <person name="Lyhne E.K."/>
            <person name="Kogle M.E."/>
            <person name="Barry K."/>
            <person name="Clum A."/>
            <person name="Na H."/>
            <person name="Ledsgaard L."/>
            <person name="Lin J."/>
            <person name="Lipzen A."/>
            <person name="Kuo A."/>
            <person name="Riley R."/>
            <person name="Mondo S."/>
            <person name="LaButti K."/>
            <person name="Haridas S."/>
            <person name="Pangalinan J."/>
            <person name="Salamov A.A."/>
            <person name="Simmons B.A."/>
            <person name="Magnuson J.K."/>
            <person name="Chen J."/>
            <person name="Drula E."/>
            <person name="Henrissat B."/>
            <person name="Wiebenga A."/>
            <person name="Lubbers R.J."/>
            <person name="Gomes A.C."/>
            <person name="Makela M.R."/>
            <person name="Stajich J."/>
            <person name="Grigoriev I.V."/>
            <person name="Mortensen U.H."/>
            <person name="De vries R.P."/>
            <person name="Baker S.E."/>
            <person name="Andersen M.R."/>
        </authorList>
    </citation>
    <scope>NUCLEOTIDE SEQUENCE [LARGE SCALE GENOMIC DNA]</scope>
    <source>
        <strain evidence="10 11">CBS 600.67</strain>
    </source>
</reference>
<dbReference type="InterPro" id="IPR051615">
    <property type="entry name" value="Transcr_Regulatory_Elem"/>
</dbReference>
<keyword evidence="7" id="KW-0539">Nucleus</keyword>
<dbReference type="SUPFAM" id="SSF57701">
    <property type="entry name" value="Zn2/Cys6 DNA-binding domain"/>
    <property type="match status" value="1"/>
</dbReference>
<gene>
    <name evidence="10" type="ORF">BDW59DRAFT_151659</name>
</gene>
<accession>A0ABR4HU93</accession>
<name>A0ABR4HU93_9EURO</name>
<dbReference type="Pfam" id="PF00172">
    <property type="entry name" value="Zn_clus"/>
    <property type="match status" value="1"/>
</dbReference>
<keyword evidence="4" id="KW-0805">Transcription regulation</keyword>
<evidence type="ECO:0000256" key="4">
    <source>
        <dbReference type="ARBA" id="ARBA00023015"/>
    </source>
</evidence>
<evidence type="ECO:0000256" key="3">
    <source>
        <dbReference type="ARBA" id="ARBA00022833"/>
    </source>
</evidence>
<dbReference type="InterPro" id="IPR007219">
    <property type="entry name" value="XnlR_reg_dom"/>
</dbReference>
<evidence type="ECO:0000256" key="6">
    <source>
        <dbReference type="ARBA" id="ARBA00023163"/>
    </source>
</evidence>
<evidence type="ECO:0000259" key="9">
    <source>
        <dbReference type="PROSITE" id="PS50048"/>
    </source>
</evidence>
<evidence type="ECO:0000256" key="1">
    <source>
        <dbReference type="ARBA" id="ARBA00004123"/>
    </source>
</evidence>
<protein>
    <submittedName>
        <fullName evidence="10">Fungal-specific transcription factor domain-containing protein</fullName>
    </submittedName>
</protein>
<dbReference type="SMART" id="SM00066">
    <property type="entry name" value="GAL4"/>
    <property type="match status" value="1"/>
</dbReference>
<evidence type="ECO:0000256" key="7">
    <source>
        <dbReference type="ARBA" id="ARBA00023242"/>
    </source>
</evidence>
<dbReference type="InterPro" id="IPR001138">
    <property type="entry name" value="Zn2Cys6_DnaBD"/>
</dbReference>
<keyword evidence="6" id="KW-0804">Transcription</keyword>
<dbReference type="Proteomes" id="UP001610335">
    <property type="component" value="Unassembled WGS sequence"/>
</dbReference>
<dbReference type="PROSITE" id="PS50048">
    <property type="entry name" value="ZN2_CY6_FUNGAL_2"/>
    <property type="match status" value="1"/>
</dbReference>
<dbReference type="CDD" id="cd00067">
    <property type="entry name" value="GAL4"/>
    <property type="match status" value="1"/>
</dbReference>
<dbReference type="InterPro" id="IPR036864">
    <property type="entry name" value="Zn2-C6_fun-type_DNA-bd_sf"/>
</dbReference>
<evidence type="ECO:0000313" key="10">
    <source>
        <dbReference type="EMBL" id="KAL2819048.1"/>
    </source>
</evidence>
<dbReference type="SMART" id="SM00906">
    <property type="entry name" value="Fungal_trans"/>
    <property type="match status" value="1"/>
</dbReference>
<evidence type="ECO:0000256" key="8">
    <source>
        <dbReference type="SAM" id="MobiDB-lite"/>
    </source>
</evidence>
<evidence type="ECO:0000256" key="2">
    <source>
        <dbReference type="ARBA" id="ARBA00022723"/>
    </source>
</evidence>
<evidence type="ECO:0000256" key="5">
    <source>
        <dbReference type="ARBA" id="ARBA00023125"/>
    </source>
</evidence>
<sequence length="851" mass="95018">MPLTKFPTKRRNATMACVSCRESKVKCDGGEPACSTCVNRNRECCYKVMDKRKLPLRVAIELLSYRVDQLCHFIGENGLEPPRLPLEKETALKKILETLGLDEASSTSLRQTAHEIDGSFDPSRDPITCLPNAWSVTVASPTNDLKRPGADLASGNLLNGNAGRGEAAQPQTITTALPAIAHNETSTIPPSQDPPNTTEDIPSSILSSWDLDLRFGTCITPAALDLQHFFGSSPNVPLGVAHEKMPEISPPTFSDDDSTLVEECDSTTDIELLIDEISERVGTLRIDPGGNTHFCGPTSSFNLTDIPVSESPEACPIIQSYSLQDLVHSGLDTEIPPALEEHLINLYFCWQDPSFHVVDRKMYEEAKAKWHNMEDTPFYSETLRIAMCAIGSAFETRFHPAFVTFPKTLVDFFGDRAKSLLELELDYPCVATVQAMVILSNHEIGNGKDARGWLYSGMAIRLAFDLALHLDMSGYVSRGDITIADADLRRTVFWAAYIVDHQLGFHLGRPFRTSMEDVTVGKPHDQGTQLGPYRWAPYEPQNTASGVSGLLDCTEAVSQQLVSLCELMAPCGYILYGTSRISKGVLQELNAKIVAELRRWKAKLPPFLQINLDDYTSPYAPHVLLLHMQYHQNIIYAHRPWMSKSGLQPQPPKGPGCLHAREMCIQSAVAISKILVLYETRYTLRRISVKAVSITCSAVLLLLFAAVSKYPAHSQTDISMYLSTCFRALDEFALSWQSARRAKDLLIRLQRQWEMRTHSRKMIRKPEEATYIARKRSRTLNGLYQTPTMRQEMFTRAKCGPDMEFHIDAEMDWMLMNNGQSLSDQFNKNLFELVPGTISGEITGEVRGLAE</sequence>
<keyword evidence="3" id="KW-0862">Zinc</keyword>
<dbReference type="Pfam" id="PF04082">
    <property type="entry name" value="Fungal_trans"/>
    <property type="match status" value="1"/>
</dbReference>
<dbReference type="EMBL" id="JBFXLS010000079">
    <property type="protein sequence ID" value="KAL2819048.1"/>
    <property type="molecule type" value="Genomic_DNA"/>
</dbReference>
<comment type="subcellular location">
    <subcellularLocation>
        <location evidence="1">Nucleus</location>
    </subcellularLocation>
</comment>
<feature type="domain" description="Zn(2)-C6 fungal-type" evidence="9">
    <location>
        <begin position="16"/>
        <end position="46"/>
    </location>
</feature>
<organism evidence="10 11">
    <name type="scientific">Aspergillus cavernicola</name>
    <dbReference type="NCBI Taxonomy" id="176166"/>
    <lineage>
        <taxon>Eukaryota</taxon>
        <taxon>Fungi</taxon>
        <taxon>Dikarya</taxon>
        <taxon>Ascomycota</taxon>
        <taxon>Pezizomycotina</taxon>
        <taxon>Eurotiomycetes</taxon>
        <taxon>Eurotiomycetidae</taxon>
        <taxon>Eurotiales</taxon>
        <taxon>Aspergillaceae</taxon>
        <taxon>Aspergillus</taxon>
        <taxon>Aspergillus subgen. Nidulantes</taxon>
    </lineage>
</organism>
<evidence type="ECO:0000313" key="11">
    <source>
        <dbReference type="Proteomes" id="UP001610335"/>
    </source>
</evidence>
<dbReference type="CDD" id="cd12148">
    <property type="entry name" value="fungal_TF_MHR"/>
    <property type="match status" value="1"/>
</dbReference>